<protein>
    <submittedName>
        <fullName evidence="2">Uncharacterized protein</fullName>
    </submittedName>
</protein>
<proteinExistence type="predicted"/>
<dbReference type="RefSeq" id="WP_147666977.1">
    <property type="nucleotide sequence ID" value="NZ_VDUW01000004.1"/>
</dbReference>
<comment type="caution">
    <text evidence="2">The sequence shown here is derived from an EMBL/GenBank/DDBJ whole genome shotgun (WGS) entry which is preliminary data.</text>
</comment>
<dbReference type="Proteomes" id="UP000321574">
    <property type="component" value="Unassembled WGS sequence"/>
</dbReference>
<gene>
    <name evidence="2" type="ORF">FHP05_08295</name>
</gene>
<evidence type="ECO:0000256" key="1">
    <source>
        <dbReference type="SAM" id="Phobius"/>
    </source>
</evidence>
<dbReference type="OrthoDB" id="9915128at2"/>
<keyword evidence="3" id="KW-1185">Reference proteome</keyword>
<evidence type="ECO:0000313" key="2">
    <source>
        <dbReference type="EMBL" id="TXL65125.1"/>
    </source>
</evidence>
<keyword evidence="1" id="KW-1133">Transmembrane helix</keyword>
<reference evidence="2 3" key="1">
    <citation type="submission" date="2019-06" db="EMBL/GenBank/DDBJ databases">
        <title>Cerasibacillus sp. nov., isolated from maize field.</title>
        <authorList>
            <person name="Lin S.-Y."/>
            <person name="Tsai C.-F."/>
            <person name="Young C.-C."/>
        </authorList>
    </citation>
    <scope>NUCLEOTIDE SEQUENCE [LARGE SCALE GENOMIC DNA]</scope>
    <source>
        <strain evidence="2 3">CC-CFT480</strain>
    </source>
</reference>
<name>A0A5C8NV99_9BACI</name>
<accession>A0A5C8NV99</accession>
<feature type="transmembrane region" description="Helical" evidence="1">
    <location>
        <begin position="7"/>
        <end position="26"/>
    </location>
</feature>
<evidence type="ECO:0000313" key="3">
    <source>
        <dbReference type="Proteomes" id="UP000321574"/>
    </source>
</evidence>
<dbReference type="EMBL" id="VDUW01000004">
    <property type="protein sequence ID" value="TXL65125.1"/>
    <property type="molecule type" value="Genomic_DNA"/>
</dbReference>
<keyword evidence="1" id="KW-0472">Membrane</keyword>
<organism evidence="2 3">
    <name type="scientific">Cerasibacillus terrae</name>
    <dbReference type="NCBI Taxonomy" id="2498845"/>
    <lineage>
        <taxon>Bacteria</taxon>
        <taxon>Bacillati</taxon>
        <taxon>Bacillota</taxon>
        <taxon>Bacilli</taxon>
        <taxon>Bacillales</taxon>
        <taxon>Bacillaceae</taxon>
        <taxon>Cerasibacillus</taxon>
    </lineage>
</organism>
<dbReference type="AlphaFoldDB" id="A0A5C8NV99"/>
<sequence>MNKRKTRLLFISIICGTMLIVLFISVNQGKVRIGFGEKEQIELGVGNYNAIANGIKGEYAIIAISGNGNVFIKGERKQELSLDDALYIDVQNRAPQVLNQVLYEEGEKVEIHKEDIVIVEGDESFKIRLIKR</sequence>
<keyword evidence="1" id="KW-0812">Transmembrane</keyword>